<comment type="similarity">
    <text evidence="2">Belongs to the TM2 family.</text>
</comment>
<reference evidence="10" key="1">
    <citation type="submission" date="2021-02" db="EMBL/GenBank/DDBJ databases">
        <title>First Annotated Genome of the Yellow-green Alga Tribonema minus.</title>
        <authorList>
            <person name="Mahan K.M."/>
        </authorList>
    </citation>
    <scope>NUCLEOTIDE SEQUENCE</scope>
    <source>
        <strain evidence="10">UTEX B ZZ1240</strain>
    </source>
</reference>
<dbReference type="InterPro" id="IPR007829">
    <property type="entry name" value="TM2"/>
</dbReference>
<keyword evidence="4" id="KW-0732">Signal</keyword>
<dbReference type="PANTHER" id="PTHR21016:SF7">
    <property type="entry name" value="TM2 DOMAIN-CONTAINING PROTEIN 3"/>
    <property type="match status" value="1"/>
</dbReference>
<feature type="domain" description="TM2" evidence="9">
    <location>
        <begin position="45"/>
        <end position="98"/>
    </location>
</feature>
<evidence type="ECO:0000256" key="4">
    <source>
        <dbReference type="ARBA" id="ARBA00022729"/>
    </source>
</evidence>
<keyword evidence="3 8" id="KW-0812">Transmembrane</keyword>
<organism evidence="10 11">
    <name type="scientific">Tribonema minus</name>
    <dbReference type="NCBI Taxonomy" id="303371"/>
    <lineage>
        <taxon>Eukaryota</taxon>
        <taxon>Sar</taxon>
        <taxon>Stramenopiles</taxon>
        <taxon>Ochrophyta</taxon>
        <taxon>PX clade</taxon>
        <taxon>Xanthophyceae</taxon>
        <taxon>Tribonematales</taxon>
        <taxon>Tribonemataceae</taxon>
        <taxon>Tribonema</taxon>
    </lineage>
</organism>
<dbReference type="GO" id="GO:0016020">
    <property type="term" value="C:membrane"/>
    <property type="evidence" value="ECO:0007669"/>
    <property type="project" value="UniProtKB-SubCell"/>
</dbReference>
<evidence type="ECO:0000256" key="8">
    <source>
        <dbReference type="SAM" id="Phobius"/>
    </source>
</evidence>
<sequence>MLSDCIYNGECDGSAHCVRVSDIVGSCECNTGYVSTDSLQCNYAQKSELVTFLLSFFVGYLGADWFYLADGDAGYIVAGVFKLIITGGFGIWWLIDWIRILANAFPDGNGVELEQM</sequence>
<dbReference type="PANTHER" id="PTHR21016">
    <property type="entry name" value="BETA-AMYLOID BINDING PROTEIN-RELATED"/>
    <property type="match status" value="1"/>
</dbReference>
<dbReference type="OrthoDB" id="408511at2759"/>
<gene>
    <name evidence="10" type="ORF">JKP88DRAFT_169122</name>
</gene>
<evidence type="ECO:0000256" key="2">
    <source>
        <dbReference type="ARBA" id="ARBA00008284"/>
    </source>
</evidence>
<evidence type="ECO:0000313" key="11">
    <source>
        <dbReference type="Proteomes" id="UP000664859"/>
    </source>
</evidence>
<evidence type="ECO:0000259" key="9">
    <source>
        <dbReference type="Pfam" id="PF05154"/>
    </source>
</evidence>
<name>A0A836C9M7_9STRA</name>
<dbReference type="EMBL" id="JAFCMP010000517">
    <property type="protein sequence ID" value="KAG5178225.1"/>
    <property type="molecule type" value="Genomic_DNA"/>
</dbReference>
<proteinExistence type="inferred from homology"/>
<evidence type="ECO:0000256" key="6">
    <source>
        <dbReference type="ARBA" id="ARBA00023136"/>
    </source>
</evidence>
<accession>A0A836C9M7</accession>
<keyword evidence="6 8" id="KW-0472">Membrane</keyword>
<keyword evidence="5 8" id="KW-1133">Transmembrane helix</keyword>
<comment type="subcellular location">
    <subcellularLocation>
        <location evidence="1">Membrane</location>
        <topology evidence="1">Multi-pass membrane protein</topology>
    </subcellularLocation>
</comment>
<dbReference type="AlphaFoldDB" id="A0A836C9M7"/>
<evidence type="ECO:0000313" key="10">
    <source>
        <dbReference type="EMBL" id="KAG5178225.1"/>
    </source>
</evidence>
<feature type="transmembrane region" description="Helical" evidence="8">
    <location>
        <begin position="74"/>
        <end position="95"/>
    </location>
</feature>
<evidence type="ECO:0000256" key="7">
    <source>
        <dbReference type="ARBA" id="ARBA00023180"/>
    </source>
</evidence>
<dbReference type="Pfam" id="PF05154">
    <property type="entry name" value="TM2"/>
    <property type="match status" value="1"/>
</dbReference>
<keyword evidence="11" id="KW-1185">Reference proteome</keyword>
<dbReference type="Proteomes" id="UP000664859">
    <property type="component" value="Unassembled WGS sequence"/>
</dbReference>
<comment type="caution">
    <text evidence="10">The sequence shown here is derived from an EMBL/GenBank/DDBJ whole genome shotgun (WGS) entry which is preliminary data.</text>
</comment>
<evidence type="ECO:0000256" key="1">
    <source>
        <dbReference type="ARBA" id="ARBA00004141"/>
    </source>
</evidence>
<protein>
    <recommendedName>
        <fullName evidence="9">TM2 domain-containing protein</fullName>
    </recommendedName>
</protein>
<keyword evidence="7" id="KW-0325">Glycoprotein</keyword>
<feature type="transmembrane region" description="Helical" evidence="8">
    <location>
        <begin position="49"/>
        <end position="68"/>
    </location>
</feature>
<evidence type="ECO:0000256" key="5">
    <source>
        <dbReference type="ARBA" id="ARBA00022989"/>
    </source>
</evidence>
<evidence type="ECO:0000256" key="3">
    <source>
        <dbReference type="ARBA" id="ARBA00022692"/>
    </source>
</evidence>
<dbReference type="InterPro" id="IPR050932">
    <property type="entry name" value="TM2D1-3-like"/>
</dbReference>